<feature type="compositionally biased region" description="Basic residues" evidence="1">
    <location>
        <begin position="7"/>
        <end position="16"/>
    </location>
</feature>
<evidence type="ECO:0000313" key="5">
    <source>
        <dbReference type="WBParaSite" id="SBAD_0000617901-mRNA-1"/>
    </source>
</evidence>
<keyword evidence="2" id="KW-1133">Transmembrane helix</keyword>
<evidence type="ECO:0000256" key="2">
    <source>
        <dbReference type="SAM" id="Phobius"/>
    </source>
</evidence>
<evidence type="ECO:0000313" key="4">
    <source>
        <dbReference type="Proteomes" id="UP000270296"/>
    </source>
</evidence>
<feature type="region of interest" description="Disordered" evidence="1">
    <location>
        <begin position="1"/>
        <end position="42"/>
    </location>
</feature>
<proteinExistence type="predicted"/>
<evidence type="ECO:0000256" key="1">
    <source>
        <dbReference type="SAM" id="MobiDB-lite"/>
    </source>
</evidence>
<protein>
    <submittedName>
        <fullName evidence="5">Secreted protein</fullName>
    </submittedName>
</protein>
<keyword evidence="4" id="KW-1185">Reference proteome</keyword>
<accession>A0A183IQP7</accession>
<evidence type="ECO:0000313" key="3">
    <source>
        <dbReference type="EMBL" id="VDP08734.1"/>
    </source>
</evidence>
<dbReference type="AlphaFoldDB" id="A0A183IQP7"/>
<reference evidence="3 4" key="2">
    <citation type="submission" date="2018-11" db="EMBL/GenBank/DDBJ databases">
        <authorList>
            <consortium name="Pathogen Informatics"/>
        </authorList>
    </citation>
    <scope>NUCLEOTIDE SEQUENCE [LARGE SCALE GENOMIC DNA]</scope>
</reference>
<dbReference type="EMBL" id="UZAM01009365">
    <property type="protein sequence ID" value="VDP08734.1"/>
    <property type="molecule type" value="Genomic_DNA"/>
</dbReference>
<feature type="transmembrane region" description="Helical" evidence="2">
    <location>
        <begin position="43"/>
        <end position="62"/>
    </location>
</feature>
<feature type="compositionally biased region" description="Basic and acidic residues" evidence="1">
    <location>
        <begin position="105"/>
        <end position="123"/>
    </location>
</feature>
<gene>
    <name evidence="3" type="ORF">SBAD_LOCUS5944</name>
</gene>
<keyword evidence="2" id="KW-0472">Membrane</keyword>
<name>A0A183IQP7_9BILA</name>
<dbReference type="Proteomes" id="UP000270296">
    <property type="component" value="Unassembled WGS sequence"/>
</dbReference>
<sequence>MNDERQRRRRQRRNARQHGTQQDGRSEDRPIRRRRCLMPEQQSHRSVSALVLIAMAIAVAAATKPAAQRRRLGGRVNPFFRSCLPCAARNRPASAAATVAAGSNERNERSTWFRRKTTDESKR</sequence>
<dbReference type="WBParaSite" id="SBAD_0000617901-mRNA-1">
    <property type="protein sequence ID" value="SBAD_0000617901-mRNA-1"/>
    <property type="gene ID" value="SBAD_0000617901"/>
</dbReference>
<feature type="region of interest" description="Disordered" evidence="1">
    <location>
        <begin position="97"/>
        <end position="123"/>
    </location>
</feature>
<keyword evidence="2" id="KW-0812">Transmembrane</keyword>
<reference evidence="5" key="1">
    <citation type="submission" date="2016-06" db="UniProtKB">
        <authorList>
            <consortium name="WormBaseParasite"/>
        </authorList>
    </citation>
    <scope>IDENTIFICATION</scope>
</reference>
<organism evidence="5">
    <name type="scientific">Soboliphyme baturini</name>
    <dbReference type="NCBI Taxonomy" id="241478"/>
    <lineage>
        <taxon>Eukaryota</taxon>
        <taxon>Metazoa</taxon>
        <taxon>Ecdysozoa</taxon>
        <taxon>Nematoda</taxon>
        <taxon>Enoplea</taxon>
        <taxon>Dorylaimia</taxon>
        <taxon>Dioctophymatida</taxon>
        <taxon>Dioctophymatoidea</taxon>
        <taxon>Soboliphymatidae</taxon>
        <taxon>Soboliphyme</taxon>
    </lineage>
</organism>